<feature type="domain" description="BP74 N-terminal" evidence="2">
    <location>
        <begin position="51"/>
        <end position="152"/>
    </location>
</feature>
<dbReference type="KEGG" id="agf:ET445_01650"/>
<gene>
    <name evidence="3" type="ORF">ET445_01650</name>
</gene>
<organism evidence="3 4">
    <name type="scientific">Agromyces protaetiae</name>
    <dbReference type="NCBI Taxonomy" id="2509455"/>
    <lineage>
        <taxon>Bacteria</taxon>
        <taxon>Bacillati</taxon>
        <taxon>Actinomycetota</taxon>
        <taxon>Actinomycetes</taxon>
        <taxon>Micrococcales</taxon>
        <taxon>Microbacteriaceae</taxon>
        <taxon>Agromyces</taxon>
    </lineage>
</organism>
<dbReference type="InterPro" id="IPR056422">
    <property type="entry name" value="BP74_N"/>
</dbReference>
<accession>A0A4P6FF85</accession>
<feature type="chain" id="PRO_5020675351" description="BP74 N-terminal domain-containing protein" evidence="1">
    <location>
        <begin position="30"/>
        <end position="156"/>
    </location>
</feature>
<reference evidence="3 4" key="1">
    <citation type="submission" date="2019-01" db="EMBL/GenBank/DDBJ databases">
        <title>Genome sequencing of strain FW100M-8.</title>
        <authorList>
            <person name="Heo J."/>
            <person name="Kim S.-J."/>
            <person name="Kim J.-S."/>
            <person name="Hong S.-B."/>
            <person name="Kwon S.-W."/>
        </authorList>
    </citation>
    <scope>NUCLEOTIDE SEQUENCE [LARGE SCALE GENOMIC DNA]</scope>
    <source>
        <strain evidence="3 4">FW100M-8</strain>
    </source>
</reference>
<evidence type="ECO:0000256" key="1">
    <source>
        <dbReference type="SAM" id="SignalP"/>
    </source>
</evidence>
<proteinExistence type="predicted"/>
<dbReference type="Pfam" id="PF23621">
    <property type="entry name" value="BP74_N"/>
    <property type="match status" value="1"/>
</dbReference>
<keyword evidence="4" id="KW-1185">Reference proteome</keyword>
<dbReference type="PROSITE" id="PS51257">
    <property type="entry name" value="PROKAR_LIPOPROTEIN"/>
    <property type="match status" value="1"/>
</dbReference>
<evidence type="ECO:0000259" key="2">
    <source>
        <dbReference type="Pfam" id="PF23621"/>
    </source>
</evidence>
<name>A0A4P6FF85_9MICO</name>
<dbReference type="OrthoDB" id="1495671at2"/>
<dbReference type="Proteomes" id="UP000291259">
    <property type="component" value="Chromosome"/>
</dbReference>
<dbReference type="AlphaFoldDB" id="A0A4P6FF85"/>
<feature type="signal peptide" evidence="1">
    <location>
        <begin position="1"/>
        <end position="29"/>
    </location>
</feature>
<evidence type="ECO:0000313" key="4">
    <source>
        <dbReference type="Proteomes" id="UP000291259"/>
    </source>
</evidence>
<dbReference type="EMBL" id="CP035491">
    <property type="protein sequence ID" value="QAY74812.1"/>
    <property type="molecule type" value="Genomic_DNA"/>
</dbReference>
<evidence type="ECO:0000313" key="3">
    <source>
        <dbReference type="EMBL" id="QAY74812.1"/>
    </source>
</evidence>
<keyword evidence="1" id="KW-0732">Signal</keyword>
<sequence length="156" mass="16012">MTGSRLHRPLAATASAVGLALTLTLTACASTDAGPSPTDSAGVPAGLAGVATFQVEGGDGPETFRIGLASTELVDHAQQLLAGEEVAAIPVGKISYDGDGGVNAPWSWHIDPKTLEFADMTTEVCDGLPSFVERHEVTSDTYCPWSSTVVAVEVAK</sequence>
<protein>
    <recommendedName>
        <fullName evidence="2">BP74 N-terminal domain-containing protein</fullName>
    </recommendedName>
</protein>